<comment type="caution">
    <text evidence="1">The sequence shown here is derived from an EMBL/GenBank/DDBJ whole genome shotgun (WGS) entry which is preliminary data.</text>
</comment>
<dbReference type="InterPro" id="IPR033653">
    <property type="entry name" value="NTP-PPase_DR2231-like"/>
</dbReference>
<dbReference type="OrthoDB" id="9795188at2"/>
<dbReference type="CDD" id="cd11530">
    <property type="entry name" value="NTP-PPase_DR2231_like"/>
    <property type="match status" value="1"/>
</dbReference>
<evidence type="ECO:0000313" key="1">
    <source>
        <dbReference type="EMBL" id="PKQ65429.1"/>
    </source>
</evidence>
<dbReference type="InterPro" id="IPR021130">
    <property type="entry name" value="PRib-ATP_PPHydrolase-like"/>
</dbReference>
<dbReference type="AlphaFoldDB" id="A0A2N3I538"/>
<dbReference type="Pfam" id="PF01503">
    <property type="entry name" value="PRA-PH"/>
    <property type="match status" value="1"/>
</dbReference>
<dbReference type="RefSeq" id="WP_101259362.1">
    <property type="nucleotide sequence ID" value="NZ_MVDD01000001.1"/>
</dbReference>
<evidence type="ECO:0000313" key="2">
    <source>
        <dbReference type="Proteomes" id="UP000233535"/>
    </source>
</evidence>
<sequence>MTALEKVNEFHEAFGVNVEKAPVIPAKERCELRQNIIQEEVDELKEAWKSGNLVEVADALADIHYVIMGTVLEFGLQDKYAEIFNEVHRSNMSKLDENGKPVYREDGKVIKSELYSKPEIGKILKLEDK</sequence>
<reference evidence="1 2" key="1">
    <citation type="journal article" date="2017" name="Front. Microbiol.">
        <title>Labilibaculum manganireducens gen. nov., sp. nov. and Labilibaculum filiforme sp. nov., Novel Bacteroidetes Isolated from Subsurface Sediments of the Baltic Sea.</title>
        <authorList>
            <person name="Vandieken V."/>
            <person name="Marshall I.P."/>
            <person name="Niemann H."/>
            <person name="Engelen B."/>
            <person name="Cypionka H."/>
        </authorList>
    </citation>
    <scope>NUCLEOTIDE SEQUENCE [LARGE SCALE GENOMIC DNA]</scope>
    <source>
        <strain evidence="1 2">59.16B</strain>
    </source>
</reference>
<protein>
    <recommendedName>
        <fullName evidence="3">Phosphoribosyl-ATP diphosphatase</fullName>
    </recommendedName>
</protein>
<dbReference type="Proteomes" id="UP000233535">
    <property type="component" value="Unassembled WGS sequence"/>
</dbReference>
<keyword evidence="2" id="KW-1185">Reference proteome</keyword>
<name>A0A2N3I538_9BACT</name>
<proteinExistence type="predicted"/>
<organism evidence="1 2">
    <name type="scientific">Labilibaculum filiforme</name>
    <dbReference type="NCBI Taxonomy" id="1940526"/>
    <lineage>
        <taxon>Bacteria</taxon>
        <taxon>Pseudomonadati</taxon>
        <taxon>Bacteroidota</taxon>
        <taxon>Bacteroidia</taxon>
        <taxon>Marinilabiliales</taxon>
        <taxon>Marinifilaceae</taxon>
        <taxon>Labilibaculum</taxon>
    </lineage>
</organism>
<dbReference type="EMBL" id="MVDD01000001">
    <property type="protein sequence ID" value="PKQ65429.1"/>
    <property type="molecule type" value="Genomic_DNA"/>
</dbReference>
<dbReference type="SUPFAM" id="SSF101386">
    <property type="entry name" value="all-alpha NTP pyrophosphatases"/>
    <property type="match status" value="1"/>
</dbReference>
<accession>A0A2N3I538</accession>
<dbReference type="Gene3D" id="1.10.3420.10">
    <property type="entry name" value="putative ntp pyrophosphohydrolase like domain"/>
    <property type="match status" value="1"/>
</dbReference>
<dbReference type="InterPro" id="IPR023292">
    <property type="entry name" value="NTP_PyroPHydrolase-like_dom_sf"/>
</dbReference>
<gene>
    <name evidence="1" type="ORF">BZG02_00025</name>
</gene>
<evidence type="ECO:0008006" key="3">
    <source>
        <dbReference type="Google" id="ProtNLM"/>
    </source>
</evidence>